<keyword evidence="2 5" id="KW-0812">Transmembrane</keyword>
<accession>A0A2U1S8M9</accession>
<dbReference type="PANTHER" id="PTHR43483:SF3">
    <property type="entry name" value="MEMBRANE TRANSPORTER PROTEIN HI_0806-RELATED"/>
    <property type="match status" value="1"/>
</dbReference>
<dbReference type="GO" id="GO:0005886">
    <property type="term" value="C:plasma membrane"/>
    <property type="evidence" value="ECO:0007669"/>
    <property type="project" value="UniProtKB-SubCell"/>
</dbReference>
<keyword evidence="4 5" id="KW-0472">Membrane</keyword>
<feature type="transmembrane region" description="Helical" evidence="5">
    <location>
        <begin position="6"/>
        <end position="33"/>
    </location>
</feature>
<feature type="transmembrane region" description="Helical" evidence="5">
    <location>
        <begin position="45"/>
        <end position="65"/>
    </location>
</feature>
<name>A0A2U1S8M9_9EURY</name>
<comment type="subcellular location">
    <subcellularLocation>
        <location evidence="5">Cell membrane</location>
        <topology evidence="5">Multi-pass membrane protein</topology>
    </subcellularLocation>
    <subcellularLocation>
        <location evidence="1">Membrane</location>
        <topology evidence="1">Multi-pass membrane protein</topology>
    </subcellularLocation>
</comment>
<evidence type="ECO:0000256" key="2">
    <source>
        <dbReference type="ARBA" id="ARBA00022692"/>
    </source>
</evidence>
<comment type="caution">
    <text evidence="6">The sequence shown here is derived from an EMBL/GenBank/DDBJ whole genome shotgun (WGS) entry which is preliminary data.</text>
</comment>
<gene>
    <name evidence="6" type="ORF">MBBWO_03740</name>
</gene>
<proteinExistence type="inferred from homology"/>
<comment type="similarity">
    <text evidence="5">Belongs to the 4-toluene sulfonate uptake permease (TSUP) (TC 2.A.102) family.</text>
</comment>
<evidence type="ECO:0000256" key="4">
    <source>
        <dbReference type="ARBA" id="ARBA00023136"/>
    </source>
</evidence>
<feature type="transmembrane region" description="Helical" evidence="5">
    <location>
        <begin position="214"/>
        <end position="237"/>
    </location>
</feature>
<feature type="transmembrane region" description="Helical" evidence="5">
    <location>
        <begin position="249"/>
        <end position="268"/>
    </location>
</feature>
<dbReference type="OrthoDB" id="82244at2157"/>
<dbReference type="EMBL" id="MZGU01000003">
    <property type="protein sequence ID" value="PWB86661.1"/>
    <property type="molecule type" value="Genomic_DNA"/>
</dbReference>
<dbReference type="Proteomes" id="UP000245577">
    <property type="component" value="Unassembled WGS sequence"/>
</dbReference>
<dbReference type="Pfam" id="PF01925">
    <property type="entry name" value="TauE"/>
    <property type="match status" value="1"/>
</dbReference>
<evidence type="ECO:0000256" key="1">
    <source>
        <dbReference type="ARBA" id="ARBA00004141"/>
    </source>
</evidence>
<feature type="transmembrane region" description="Helical" evidence="5">
    <location>
        <begin position="187"/>
        <end position="208"/>
    </location>
</feature>
<protein>
    <recommendedName>
        <fullName evidence="5">Probable membrane transporter protein</fullName>
    </recommendedName>
</protein>
<evidence type="ECO:0000313" key="7">
    <source>
        <dbReference type="Proteomes" id="UP000245577"/>
    </source>
</evidence>
<keyword evidence="5" id="KW-1003">Cell membrane</keyword>
<sequence length="270" mass="28417">MFTLEFFIGLALIGIVAGFASGLLGVGGGFLIVPLQYFLLEHVGVDPGLAMLVSLGTSLAIIIPTSCSSAYKHTRTLKNVIEPGIKLGVFGIIGGLIGGGVASILPSDTLKFIFGCLLIFIAVYNCITINKDDPKSRIKFNIFSYAVFGTAIGFLSGLLGIGGGIFLIVCLVFFFGFSMLESIGTSSVYICLTAIGGVISYIITGMGVNTLPFSIGYVSLIDFVVISVFSVPLAYFGAKVSHKLPERNLKLVFAVLVFTIGLKMIGVIPS</sequence>
<feature type="transmembrane region" description="Helical" evidence="5">
    <location>
        <begin position="112"/>
        <end position="130"/>
    </location>
</feature>
<keyword evidence="3 5" id="KW-1133">Transmembrane helix</keyword>
<reference evidence="6 7" key="1">
    <citation type="submission" date="2017-03" db="EMBL/GenBank/DDBJ databases">
        <title>Genome sequence of Methanobrevibacter wosei.</title>
        <authorList>
            <person name="Poehlein A."/>
            <person name="Seedorf H."/>
            <person name="Daniel R."/>
        </authorList>
    </citation>
    <scope>NUCLEOTIDE SEQUENCE [LARGE SCALE GENOMIC DNA]</scope>
    <source>
        <strain evidence="6 7">DSM 11979</strain>
    </source>
</reference>
<dbReference type="RefSeq" id="WP_116669194.1">
    <property type="nucleotide sequence ID" value="NZ_MZGU01000003.1"/>
</dbReference>
<organism evidence="6 7">
    <name type="scientific">Methanobrevibacter woesei</name>
    <dbReference type="NCBI Taxonomy" id="190976"/>
    <lineage>
        <taxon>Archaea</taxon>
        <taxon>Methanobacteriati</taxon>
        <taxon>Methanobacteriota</taxon>
        <taxon>Methanomada group</taxon>
        <taxon>Methanobacteria</taxon>
        <taxon>Methanobacteriales</taxon>
        <taxon>Methanobacteriaceae</taxon>
        <taxon>Methanobrevibacter</taxon>
    </lineage>
</organism>
<feature type="transmembrane region" description="Helical" evidence="5">
    <location>
        <begin position="142"/>
        <end position="175"/>
    </location>
</feature>
<evidence type="ECO:0000256" key="3">
    <source>
        <dbReference type="ARBA" id="ARBA00022989"/>
    </source>
</evidence>
<keyword evidence="7" id="KW-1185">Reference proteome</keyword>
<evidence type="ECO:0000313" key="6">
    <source>
        <dbReference type="EMBL" id="PWB86661.1"/>
    </source>
</evidence>
<feature type="transmembrane region" description="Helical" evidence="5">
    <location>
        <begin position="85"/>
        <end position="105"/>
    </location>
</feature>
<dbReference type="PANTHER" id="PTHR43483">
    <property type="entry name" value="MEMBRANE TRANSPORTER PROTEIN HI_0806-RELATED"/>
    <property type="match status" value="1"/>
</dbReference>
<dbReference type="AlphaFoldDB" id="A0A2U1S8M9"/>
<dbReference type="InterPro" id="IPR002781">
    <property type="entry name" value="TM_pro_TauE-like"/>
</dbReference>
<evidence type="ECO:0000256" key="5">
    <source>
        <dbReference type="RuleBase" id="RU363041"/>
    </source>
</evidence>